<comment type="caution">
    <text evidence="2">The sequence shown here is derived from an EMBL/GenBank/DDBJ whole genome shotgun (WGS) entry which is preliminary data.</text>
</comment>
<sequence>MAVEVLVISDRPSHGEAFAAAAGRHFESVVHAPGDEVADVDGVFAIVADVGFEVPTAAIYLRSLKARCMAGTQMLVVMRAEDRLSRIQAQAIGGNVFFRVDVEASAVAARLLQLSVVRPDRLDGRLRAAVLGAQSACAALTNIFEAAQADRAIDARMVEAGTRLVLEAIEQGGISNWLDAVRAYDDRVYQHSLMVGGLAAAFSSTLGFAADDRLRFVRAALVHDVGKAKIPVSILKKPGRLEPHEAAIVRTHPRLGRAMLEDSGVTDPAMLEVALHHHELLDGSGYPDGLKGDQIGDFVRLATVCDIFAALVCPRPPRQAFSVSEALEIIEREAAAGKLEPAIVLMFGRTFAAEPSLTGPKPGI</sequence>
<dbReference type="SUPFAM" id="SSF109604">
    <property type="entry name" value="HD-domain/PDEase-like"/>
    <property type="match status" value="1"/>
</dbReference>
<dbReference type="Gene3D" id="1.10.3210.10">
    <property type="entry name" value="Hypothetical protein af1432"/>
    <property type="match status" value="1"/>
</dbReference>
<dbReference type="AlphaFoldDB" id="A0AAV4ZU47"/>
<dbReference type="GO" id="GO:0008081">
    <property type="term" value="F:phosphoric diester hydrolase activity"/>
    <property type="evidence" value="ECO:0007669"/>
    <property type="project" value="UniProtKB-ARBA"/>
</dbReference>
<accession>A0AAV4ZU47</accession>
<dbReference type="RefSeq" id="WP_238231661.1">
    <property type="nucleotide sequence ID" value="NZ_BPQO01000029.1"/>
</dbReference>
<dbReference type="EMBL" id="BPQO01000029">
    <property type="protein sequence ID" value="GJD91636.1"/>
    <property type="molecule type" value="Genomic_DNA"/>
</dbReference>
<dbReference type="InterPro" id="IPR003607">
    <property type="entry name" value="HD/PDEase_dom"/>
</dbReference>
<reference evidence="2" key="2">
    <citation type="submission" date="2021-08" db="EMBL/GenBank/DDBJ databases">
        <authorList>
            <person name="Tani A."/>
            <person name="Ola A."/>
            <person name="Ogura Y."/>
            <person name="Katsura K."/>
            <person name="Hayashi T."/>
        </authorList>
    </citation>
    <scope>NUCLEOTIDE SEQUENCE</scope>
    <source>
        <strain evidence="2">DSM 16372</strain>
    </source>
</reference>
<dbReference type="InterPro" id="IPR006675">
    <property type="entry name" value="HDIG_dom"/>
</dbReference>
<dbReference type="InterPro" id="IPR037522">
    <property type="entry name" value="HD_GYP_dom"/>
</dbReference>
<evidence type="ECO:0000259" key="1">
    <source>
        <dbReference type="PROSITE" id="PS51832"/>
    </source>
</evidence>
<feature type="domain" description="HD-GYP" evidence="1">
    <location>
        <begin position="166"/>
        <end position="363"/>
    </location>
</feature>
<reference evidence="2" key="1">
    <citation type="journal article" date="2016" name="Front. Microbiol.">
        <title>Genome Sequence of the Piezophilic, Mesophilic Sulfate-Reducing Bacterium Desulfovibrio indicus J2T.</title>
        <authorList>
            <person name="Cao J."/>
            <person name="Maignien L."/>
            <person name="Shao Z."/>
            <person name="Alain K."/>
            <person name="Jebbar M."/>
        </authorList>
    </citation>
    <scope>NUCLEOTIDE SEQUENCE</scope>
    <source>
        <strain evidence="2">DSM 16372</strain>
    </source>
</reference>
<dbReference type="Proteomes" id="UP001055247">
    <property type="component" value="Unassembled WGS sequence"/>
</dbReference>
<dbReference type="SMART" id="SM00471">
    <property type="entry name" value="HDc"/>
    <property type="match status" value="1"/>
</dbReference>
<dbReference type="NCBIfam" id="TIGR00277">
    <property type="entry name" value="HDIG"/>
    <property type="match status" value="1"/>
</dbReference>
<gene>
    <name evidence="2" type="ORF">BHAOGJBA_5184</name>
</gene>
<organism evidence="2 3">
    <name type="scientific">Methylobacterium hispanicum</name>
    <dbReference type="NCBI Taxonomy" id="270350"/>
    <lineage>
        <taxon>Bacteria</taxon>
        <taxon>Pseudomonadati</taxon>
        <taxon>Pseudomonadota</taxon>
        <taxon>Alphaproteobacteria</taxon>
        <taxon>Hyphomicrobiales</taxon>
        <taxon>Methylobacteriaceae</taxon>
        <taxon>Methylobacterium</taxon>
    </lineage>
</organism>
<proteinExistence type="predicted"/>
<evidence type="ECO:0000313" key="3">
    <source>
        <dbReference type="Proteomes" id="UP001055247"/>
    </source>
</evidence>
<dbReference type="CDD" id="cd00077">
    <property type="entry name" value="HDc"/>
    <property type="match status" value="1"/>
</dbReference>
<protein>
    <recommendedName>
        <fullName evidence="1">HD-GYP domain-containing protein</fullName>
    </recommendedName>
</protein>
<dbReference type="PANTHER" id="PTHR43155:SF2">
    <property type="entry name" value="CYCLIC DI-GMP PHOSPHODIESTERASE PA4108"/>
    <property type="match status" value="1"/>
</dbReference>
<evidence type="ECO:0000313" key="2">
    <source>
        <dbReference type="EMBL" id="GJD91636.1"/>
    </source>
</evidence>
<keyword evidence="3" id="KW-1185">Reference proteome</keyword>
<name>A0AAV4ZU47_9HYPH</name>
<dbReference type="Pfam" id="PF13487">
    <property type="entry name" value="HD_5"/>
    <property type="match status" value="1"/>
</dbReference>
<dbReference type="PANTHER" id="PTHR43155">
    <property type="entry name" value="CYCLIC DI-GMP PHOSPHODIESTERASE PA4108-RELATED"/>
    <property type="match status" value="1"/>
</dbReference>
<dbReference type="PROSITE" id="PS51832">
    <property type="entry name" value="HD_GYP"/>
    <property type="match status" value="1"/>
</dbReference>